<evidence type="ECO:0000256" key="1">
    <source>
        <dbReference type="SAM" id="MobiDB-lite"/>
    </source>
</evidence>
<feature type="region of interest" description="Disordered" evidence="1">
    <location>
        <begin position="340"/>
        <end position="374"/>
    </location>
</feature>
<feature type="compositionally biased region" description="Basic residues" evidence="1">
    <location>
        <begin position="352"/>
        <end position="372"/>
    </location>
</feature>
<dbReference type="OrthoDB" id="412781at2759"/>
<keyword evidence="3" id="KW-0689">Ribosomal protein</keyword>
<reference evidence="3 4" key="1">
    <citation type="submission" date="2016-02" db="EMBL/GenBank/DDBJ databases">
        <title>Genome analysis of coral dinoflagellate symbionts highlights evolutionary adaptations to a symbiotic lifestyle.</title>
        <authorList>
            <person name="Aranda M."/>
            <person name="Li Y."/>
            <person name="Liew Y.J."/>
            <person name="Baumgarten S."/>
            <person name="Simakov O."/>
            <person name="Wilson M."/>
            <person name="Piel J."/>
            <person name="Ashoor H."/>
            <person name="Bougouffa S."/>
            <person name="Bajic V.B."/>
            <person name="Ryu T."/>
            <person name="Ravasi T."/>
            <person name="Bayer T."/>
            <person name="Micklem G."/>
            <person name="Kim H."/>
            <person name="Bhak J."/>
            <person name="Lajeunesse T.C."/>
            <person name="Voolstra C.R."/>
        </authorList>
    </citation>
    <scope>NUCLEOTIDE SEQUENCE [LARGE SCALE GENOMIC DNA]</scope>
    <source>
        <strain evidence="3 4">CCMP2467</strain>
    </source>
</reference>
<sequence length="2716" mass="301361">MLYIACGSNPGIPFSSTARGCAASLHPCYRLEYVERAWDLYHSRSGSDQTQLATAVHLRSGLTGSAYEAVRLLKHTDLMTEDAQKKPTAKGTQLLLDTLKEAIAAEQPVKINELFLNCFYSPAVWRRPAENMQQYIVRREQDFKRLEDVIAGGSFPENIRAMMLLLFGGLDHGEQNNVLASVGNTYDFKKIAHAMRMQYPQASGKPVVRRDLLGCSRSAPSLGTYPRPPKGYGKGRRSTVLVAETTEEEQLEDDGAGYDETYEATECDHGGQPENEEALATLAQKEGQAKGSQKGAATGSSQAFPFKTSGELSFDQRAKGSKRQAVQFLKSVTPCTACGQKGHWQGDDACPKKRAGKPGAKGKHRPAPKRPAGKTTYFVLHPDLEENDQVAQALYVSPGTARAARTRDRVRFSNLAEHQGPATEHEVYVNLRTNLCAHASSRGGRERNYHPAANSHTRSIMCKEPECNKVRAEALSEREAAALERTRQYDEEAPPVARIVRPELQLPELAAEVEVGDRLVLFSDNVLRDTMVHMHGAADPREGQKRGLLPGDMVTKRTGRVPVCMDPTRPDAVTVQDCEVMVQDIVSESSEPEGETSPTAWVPESFATAPENPPRLANLDSGCTRTMHGSVWAQTFEERLRELGVRGWWHVPEHRDQDLSYRDAGRARPFMHELGAVLDLGANTVSFNGLGMTNLPLVKTAKGHIAVNLLDFDQDKLDEFGDGPPGFGHVHAIFHKTSGVQIYTQPHQTTPLQINWRFSISISVQADAVPAKAAAKHKVLAPFQSLQFVPGWVLPEPCRACVHHALTACSSDSDVEQFPASAETERGELNDWMRETRAEAEEHEAGQWKPEGDVSEEFGYFSSTVNGDRQVLRRASSKKGKKLLSMSASVDARDTLNKHVLSGRSQPNHKPPYSKVWMKQVFAVHSGLSVLCVALGLAIGVPLDYTASGWKATTSEGRRQLHRDLRTEDPYLLVITPPCLTDNSWDIWRLTGARPAALTPAKLNEVQAKVLELVNKLVKERVEARRHVLLELPNNNWREDPAMNDVVAMLSAGELELLPRTRTSLLTSKSMVTAASVFGNGTADPDFDKVTCDTMVQQATVEQHVFEGVSVAFPAEVPPETTQGGQKRRRRTGRQAILTPQKEVLRDLHVQFGHPTNVTLQRILRRQGAKLEEEKAKARPTTGKDELNYHLSLDVFYAKDAATTLFAFLNIVCEAVLRHFLASWSSWAGRVEKAGGLWKEVFKKAVHEMQLVGLDDVILAARVAQVRMDTDGQVRNHRRAEDPELPTDGGQPHSYWLRYGAAVVSVTGEQLRFASDELLAAHTIPQEARQFIEIPSKTKVPVIPSAPVFGEPQIPILAPSPSGAPMTMGYAPVRPETSQAERPYFSEGVPFEWYCPTLPEHVREYNLKKFAEAVGESQEESENSEGEQLEAPADAFLTGKAVRSEIKLKDLNQEDRAKFDEAMAKEWSSWQKFGAVETLTPQQIAELPASTKIVGTRWVHTDKNQKPRLLAGHIAKKTGKSKSQLEKEYPFMPKSRLVVQGCQEEDDSPTASLLAFNLLCAIAVMQKWVIAASDASTVYLQSQGINRLLILRPPRPPPPPGVSPSDLFRAKGSIYGTKDAGRSWWKKLWVDDVEVQRGKFRFCGKNLVQKGQDIEVDQFDAIEGVDYMLLERGRRKQPNSPLTEEEKSQFRGLIGQMGWIVRQSRPDLMVNVSIASQTLGHPCVKDVVDLNKECRVACFADSSWANLDGLKSQCGYVVCLTLGTILDGASTPILILETYSGTIKRVCRSTLAAEANGFLTGVESAEYVRELLLEITNPRVKLIDIDRHYLKKRVLAFTDAKSLEEILGENLYDDEDASGYAIWVDTSQMLADVLTKIGCEREPLLEAMRTGQWRLEPYEEARLRKLTIRAGRQARKAKLKGNDDFLEETSGNKFDKEGWVAPEIGDTVSGTIMYVGEDGAFVELDCGGVKSWAQLPTKLASLKPISSVEEVNLEVGAKIETVVVQKDLTSVVLGDPTAVQYIVSLSSLELDAAWNKVQMTMDGEEGYDPLWQVQVLQMASWGAQVMTEEGLIGMIPARDLGEKAGDQGMVGAILTVQIKEVKPENRENTNPQMVNDYPIVFSYADVMKKVLAEKINEGDVVEAKITNFLPSSMDIEIEGIPFPVSKVDISRNTRFDPQELFVIDEIIKVYCMSSDPESGQFRMTMQTEAAGAPLALTWSWFSEKAHGTGYGGGQPDVATEAPLQNAVEGYTPAQLFEPPLLATESVREQDNTDRQGGYRSERRWTMVNQEVSIILKGTGKAYRVTFIELSPEGDQRVPGKVGHMLRFRQVKVSHMVSSATAAYPKFAGHKAAPIKVSPTTETAVLYLRIPEAYQSAEKWKQAKANLNRWVEETPGLRGKQLALVQRYEVRLSKVFRLVSALVLTHFQGDSFPKTWHRPSFQEAPQLNDDSNVSANWDSGEAGAAWAALSDWTGSCLGIEPPRCPLSWFWMPMRPRGRCVKNRADCEMLLQQASASLWKAVIHFGDVPRAWQRRATVVLLPKDQEDTRPMALLSMAWRSGARGHRPSRKELGGRLVRSQCVWICPWTIRVRNAPKNVLFLVGIFMSSGYPSGVLFVPDHDDMPSAEIQALRCSGLPLQIKCCPGLDGNLSLSLCFTRLENRGPTRAYRPGEGSRAVFRKWLIEVHKREATVNFGRVVNKKKRCSGKPSPGLCDCLLF</sequence>
<dbReference type="GO" id="GO:0003676">
    <property type="term" value="F:nucleic acid binding"/>
    <property type="evidence" value="ECO:0007669"/>
    <property type="project" value="InterPro"/>
</dbReference>
<proteinExistence type="predicted"/>
<evidence type="ECO:0000313" key="4">
    <source>
        <dbReference type="Proteomes" id="UP000186817"/>
    </source>
</evidence>
<dbReference type="EMBL" id="LSRX01000217">
    <property type="protein sequence ID" value="OLQ04165.1"/>
    <property type="molecule type" value="Genomic_DNA"/>
</dbReference>
<dbReference type="SMART" id="SM00316">
    <property type="entry name" value="S1"/>
    <property type="match status" value="2"/>
</dbReference>
<dbReference type="SUPFAM" id="SSF50249">
    <property type="entry name" value="Nucleic acid-binding proteins"/>
    <property type="match status" value="1"/>
</dbReference>
<feature type="region of interest" description="Disordered" evidence="1">
    <location>
        <begin position="284"/>
        <end position="308"/>
    </location>
</feature>
<accession>A0A1Q9E9R5</accession>
<organism evidence="3 4">
    <name type="scientific">Symbiodinium microadriaticum</name>
    <name type="common">Dinoflagellate</name>
    <name type="synonym">Zooxanthella microadriatica</name>
    <dbReference type="NCBI Taxonomy" id="2951"/>
    <lineage>
        <taxon>Eukaryota</taxon>
        <taxon>Sar</taxon>
        <taxon>Alveolata</taxon>
        <taxon>Dinophyceae</taxon>
        <taxon>Suessiales</taxon>
        <taxon>Symbiodiniaceae</taxon>
        <taxon>Symbiodinium</taxon>
    </lineage>
</organism>
<comment type="caution">
    <text evidence="3">The sequence shown here is derived from an EMBL/GenBank/DDBJ whole genome shotgun (WGS) entry which is preliminary data.</text>
</comment>
<evidence type="ECO:0000313" key="3">
    <source>
        <dbReference type="EMBL" id="OLQ04165.1"/>
    </source>
</evidence>
<feature type="domain" description="S1 motif" evidence="2">
    <location>
        <begin position="2138"/>
        <end position="2206"/>
    </location>
</feature>
<dbReference type="InterPro" id="IPR013103">
    <property type="entry name" value="RVT_2"/>
</dbReference>
<feature type="region of interest" description="Disordered" evidence="1">
    <location>
        <begin position="218"/>
        <end position="237"/>
    </location>
</feature>
<dbReference type="Proteomes" id="UP000186817">
    <property type="component" value="Unassembled WGS sequence"/>
</dbReference>
<evidence type="ECO:0000259" key="2">
    <source>
        <dbReference type="PROSITE" id="PS50126"/>
    </source>
</evidence>
<keyword evidence="4" id="KW-1185">Reference proteome</keyword>
<protein>
    <submittedName>
        <fullName evidence="3">30S ribosomal protein S1, chloroplastic</fullName>
    </submittedName>
</protein>
<name>A0A1Q9E9R5_SYMMI</name>
<gene>
    <name evidence="3" type="primary">RPS1</name>
    <name evidence="3" type="ORF">AK812_SmicGene12772</name>
</gene>
<dbReference type="InterPro" id="IPR003029">
    <property type="entry name" value="S1_domain"/>
</dbReference>
<dbReference type="Pfam" id="PF07727">
    <property type="entry name" value="RVT_2"/>
    <property type="match status" value="1"/>
</dbReference>
<dbReference type="InterPro" id="IPR012340">
    <property type="entry name" value="NA-bd_OB-fold"/>
</dbReference>
<feature type="domain" description="S1 motif" evidence="2">
    <location>
        <begin position="1945"/>
        <end position="2016"/>
    </location>
</feature>
<keyword evidence="3" id="KW-0687">Ribonucleoprotein</keyword>
<dbReference type="GO" id="GO:0005840">
    <property type="term" value="C:ribosome"/>
    <property type="evidence" value="ECO:0007669"/>
    <property type="project" value="UniProtKB-KW"/>
</dbReference>
<dbReference type="PROSITE" id="PS50126">
    <property type="entry name" value="S1"/>
    <property type="match status" value="2"/>
</dbReference>